<dbReference type="RefSeq" id="WP_181615420.1">
    <property type="nucleotide sequence ID" value="NZ_BAABAM010000008.1"/>
</dbReference>
<evidence type="ECO:0000313" key="3">
    <source>
        <dbReference type="Proteomes" id="UP000530928"/>
    </source>
</evidence>
<dbReference type="PANTHER" id="PTHR35908:SF1">
    <property type="entry name" value="CONSERVED PROTEIN"/>
    <property type="match status" value="1"/>
</dbReference>
<dbReference type="EMBL" id="JACDUR010000009">
    <property type="protein sequence ID" value="MBA2896706.1"/>
    <property type="molecule type" value="Genomic_DNA"/>
</dbReference>
<protein>
    <submittedName>
        <fullName evidence="2">Putative enzyme related to lactoylglutathione lyase</fullName>
    </submittedName>
</protein>
<dbReference type="Pfam" id="PF18029">
    <property type="entry name" value="Glyoxalase_6"/>
    <property type="match status" value="1"/>
</dbReference>
<reference evidence="2 3" key="1">
    <citation type="submission" date="2020-07" db="EMBL/GenBank/DDBJ databases">
        <title>Genomic Encyclopedia of Type Strains, Phase IV (KMG-IV): sequencing the most valuable type-strain genomes for metagenomic binning, comparative biology and taxonomic classification.</title>
        <authorList>
            <person name="Goeker M."/>
        </authorList>
    </citation>
    <scope>NUCLEOTIDE SEQUENCE [LARGE SCALE GENOMIC DNA]</scope>
    <source>
        <strain evidence="2 3">DSM 45533</strain>
    </source>
</reference>
<dbReference type="Proteomes" id="UP000530928">
    <property type="component" value="Unassembled WGS sequence"/>
</dbReference>
<dbReference type="AlphaFoldDB" id="A0A7W0CSV0"/>
<feature type="domain" description="VOC" evidence="1">
    <location>
        <begin position="6"/>
        <end position="119"/>
    </location>
</feature>
<dbReference type="SUPFAM" id="SSF54593">
    <property type="entry name" value="Glyoxalase/Bleomycin resistance protein/Dihydroxybiphenyl dioxygenase"/>
    <property type="match status" value="1"/>
</dbReference>
<comment type="caution">
    <text evidence="2">The sequence shown here is derived from an EMBL/GenBank/DDBJ whole genome shotgun (WGS) entry which is preliminary data.</text>
</comment>
<dbReference type="PROSITE" id="PS51819">
    <property type="entry name" value="VOC"/>
    <property type="match status" value="1"/>
</dbReference>
<evidence type="ECO:0000313" key="2">
    <source>
        <dbReference type="EMBL" id="MBA2896706.1"/>
    </source>
</evidence>
<dbReference type="CDD" id="cd06587">
    <property type="entry name" value="VOC"/>
    <property type="match status" value="1"/>
</dbReference>
<keyword evidence="3" id="KW-1185">Reference proteome</keyword>
<dbReference type="Gene3D" id="3.10.180.10">
    <property type="entry name" value="2,3-Dihydroxybiphenyl 1,2-Dioxygenase, domain 1"/>
    <property type="match status" value="1"/>
</dbReference>
<proteinExistence type="predicted"/>
<accession>A0A7W0CSV0</accession>
<dbReference type="InterPro" id="IPR029068">
    <property type="entry name" value="Glyas_Bleomycin-R_OHBP_Dase"/>
</dbReference>
<name>A0A7W0CSV0_9ACTN</name>
<dbReference type="GO" id="GO:0016829">
    <property type="term" value="F:lyase activity"/>
    <property type="evidence" value="ECO:0007669"/>
    <property type="project" value="UniProtKB-KW"/>
</dbReference>
<dbReference type="InterPro" id="IPR041581">
    <property type="entry name" value="Glyoxalase_6"/>
</dbReference>
<dbReference type="PANTHER" id="PTHR35908">
    <property type="entry name" value="HYPOTHETICAL FUSION PROTEIN"/>
    <property type="match status" value="1"/>
</dbReference>
<evidence type="ECO:0000259" key="1">
    <source>
        <dbReference type="PROSITE" id="PS51819"/>
    </source>
</evidence>
<gene>
    <name evidence="2" type="ORF">HNR30_008097</name>
</gene>
<keyword evidence="2" id="KW-0456">Lyase</keyword>
<organism evidence="2 3">
    <name type="scientific">Nonomuraea soli</name>
    <dbReference type="NCBI Taxonomy" id="1032476"/>
    <lineage>
        <taxon>Bacteria</taxon>
        <taxon>Bacillati</taxon>
        <taxon>Actinomycetota</taxon>
        <taxon>Actinomycetes</taxon>
        <taxon>Streptosporangiales</taxon>
        <taxon>Streptosporangiaceae</taxon>
        <taxon>Nonomuraea</taxon>
    </lineage>
</organism>
<sequence length="119" mass="13590">MPGIVRFRSTVLDCPDTLALGRFYADLLGWKLTGDAEWAVVSDGSMRLAFQQVLGHRPPDWPDDERPQQFHLDLAVDDMEEAEKRALELGARKHEVQPSEDDEWRVFVDPAGHPFCLCR</sequence>
<dbReference type="InterPro" id="IPR037523">
    <property type="entry name" value="VOC_core"/>
</dbReference>